<name>A0A1I7XVU2_HETBA</name>
<evidence type="ECO:0000313" key="1">
    <source>
        <dbReference type="Proteomes" id="UP000095283"/>
    </source>
</evidence>
<dbReference type="WBParaSite" id="Hba_21697">
    <property type="protein sequence ID" value="Hba_21697"/>
    <property type="gene ID" value="Hba_21697"/>
</dbReference>
<dbReference type="Proteomes" id="UP000095283">
    <property type="component" value="Unplaced"/>
</dbReference>
<keyword evidence="1" id="KW-1185">Reference proteome</keyword>
<proteinExistence type="predicted"/>
<dbReference type="AlphaFoldDB" id="A0A1I7XVU2"/>
<accession>A0A1I7XVU2</accession>
<sequence>MVTKDNIKIYRFTRVPFGINYTQYDYHQTNDS</sequence>
<organism evidence="1 2">
    <name type="scientific">Heterorhabditis bacteriophora</name>
    <name type="common">Entomopathogenic nematode worm</name>
    <dbReference type="NCBI Taxonomy" id="37862"/>
    <lineage>
        <taxon>Eukaryota</taxon>
        <taxon>Metazoa</taxon>
        <taxon>Ecdysozoa</taxon>
        <taxon>Nematoda</taxon>
        <taxon>Chromadorea</taxon>
        <taxon>Rhabditida</taxon>
        <taxon>Rhabditina</taxon>
        <taxon>Rhabditomorpha</taxon>
        <taxon>Strongyloidea</taxon>
        <taxon>Heterorhabditidae</taxon>
        <taxon>Heterorhabditis</taxon>
    </lineage>
</organism>
<protein>
    <submittedName>
        <fullName evidence="2">Uncharacterized protein</fullName>
    </submittedName>
</protein>
<reference evidence="2" key="1">
    <citation type="submission" date="2016-11" db="UniProtKB">
        <authorList>
            <consortium name="WormBaseParasite"/>
        </authorList>
    </citation>
    <scope>IDENTIFICATION</scope>
</reference>
<evidence type="ECO:0000313" key="2">
    <source>
        <dbReference type="WBParaSite" id="Hba_21697"/>
    </source>
</evidence>